<name>A0ABQ0GX59_9HYPH</name>
<gene>
    <name evidence="2" type="ORF">PPNSA23_12000</name>
</gene>
<proteinExistence type="predicted"/>
<evidence type="ECO:0000256" key="1">
    <source>
        <dbReference type="SAM" id="MobiDB-lite"/>
    </source>
</evidence>
<protein>
    <submittedName>
        <fullName evidence="2">Uncharacterized protein</fullName>
    </submittedName>
</protein>
<reference evidence="2 3" key="1">
    <citation type="submission" date="2024-10" db="EMBL/GenBank/DDBJ databases">
        <title>Isolation, draft genome sequencing and identification of Phyllobacterium sp. NSA23, isolated from leaf soil.</title>
        <authorList>
            <person name="Akita H."/>
        </authorList>
    </citation>
    <scope>NUCLEOTIDE SEQUENCE [LARGE SCALE GENOMIC DNA]</scope>
    <source>
        <strain evidence="2 3">NSA23</strain>
    </source>
</reference>
<keyword evidence="3" id="KW-1185">Reference proteome</keyword>
<feature type="region of interest" description="Disordered" evidence="1">
    <location>
        <begin position="1"/>
        <end position="62"/>
    </location>
</feature>
<feature type="compositionally biased region" description="Polar residues" evidence="1">
    <location>
        <begin position="12"/>
        <end position="26"/>
    </location>
</feature>
<feature type="compositionally biased region" description="Polar residues" evidence="1">
    <location>
        <begin position="50"/>
        <end position="62"/>
    </location>
</feature>
<sequence>MLAARSSAFLPDTSSEIMSANATRPLSPSERGEDKGEGLVKTGTILGRSASLTPQTGQRTAA</sequence>
<organism evidence="2 3">
    <name type="scientific">Phyllobacterium phragmitis</name>
    <dbReference type="NCBI Taxonomy" id="2670329"/>
    <lineage>
        <taxon>Bacteria</taxon>
        <taxon>Pseudomonadati</taxon>
        <taxon>Pseudomonadota</taxon>
        <taxon>Alphaproteobacteria</taxon>
        <taxon>Hyphomicrobiales</taxon>
        <taxon>Phyllobacteriaceae</taxon>
        <taxon>Phyllobacterium</taxon>
    </lineage>
</organism>
<accession>A0ABQ0GX59</accession>
<evidence type="ECO:0000313" key="2">
    <source>
        <dbReference type="EMBL" id="GAB1581257.1"/>
    </source>
</evidence>
<evidence type="ECO:0000313" key="3">
    <source>
        <dbReference type="Proteomes" id="UP001628091"/>
    </source>
</evidence>
<dbReference type="EMBL" id="BAAFZP010000001">
    <property type="protein sequence ID" value="GAB1581257.1"/>
    <property type="molecule type" value="Genomic_DNA"/>
</dbReference>
<comment type="caution">
    <text evidence="2">The sequence shown here is derived from an EMBL/GenBank/DDBJ whole genome shotgun (WGS) entry which is preliminary data.</text>
</comment>
<dbReference type="Proteomes" id="UP001628091">
    <property type="component" value="Unassembled WGS sequence"/>
</dbReference>